<gene>
    <name evidence="1" type="ORF">GCM10009691_09360</name>
</gene>
<proteinExistence type="predicted"/>
<evidence type="ECO:0000313" key="1">
    <source>
        <dbReference type="EMBL" id="GAA1536108.1"/>
    </source>
</evidence>
<reference evidence="2" key="1">
    <citation type="journal article" date="2019" name="Int. J. Syst. Evol. Microbiol.">
        <title>The Global Catalogue of Microorganisms (GCM) 10K type strain sequencing project: providing services to taxonomists for standard genome sequencing and annotation.</title>
        <authorList>
            <consortium name="The Broad Institute Genomics Platform"/>
            <consortium name="The Broad Institute Genome Sequencing Center for Infectious Disease"/>
            <person name="Wu L."/>
            <person name="Ma J."/>
        </authorList>
    </citation>
    <scope>NUCLEOTIDE SEQUENCE [LARGE SCALE GENOMIC DNA]</scope>
    <source>
        <strain evidence="2">JCM 13319</strain>
    </source>
</reference>
<keyword evidence="2" id="KW-1185">Reference proteome</keyword>
<comment type="caution">
    <text evidence="1">The sequence shown here is derived from an EMBL/GenBank/DDBJ whole genome shotgun (WGS) entry which is preliminary data.</text>
</comment>
<name>A0ABP4M263_9MICO</name>
<evidence type="ECO:0000313" key="2">
    <source>
        <dbReference type="Proteomes" id="UP001501791"/>
    </source>
</evidence>
<organism evidence="1 2">
    <name type="scientific">Brevibacterium picturae</name>
    <dbReference type="NCBI Taxonomy" id="260553"/>
    <lineage>
        <taxon>Bacteria</taxon>
        <taxon>Bacillati</taxon>
        <taxon>Actinomycetota</taxon>
        <taxon>Actinomycetes</taxon>
        <taxon>Micrococcales</taxon>
        <taxon>Brevibacteriaceae</taxon>
        <taxon>Brevibacterium</taxon>
    </lineage>
</organism>
<dbReference type="EMBL" id="BAAALY010000004">
    <property type="protein sequence ID" value="GAA1536108.1"/>
    <property type="molecule type" value="Genomic_DNA"/>
</dbReference>
<dbReference type="Proteomes" id="UP001501791">
    <property type="component" value="Unassembled WGS sequence"/>
</dbReference>
<sequence>MAVTIRAGETPEGYFARIRSNRNAVLIKTADLEDNTDPARQALLDEETRVRLGEKHRRAYELLGVDPGLQAESADPHGPNDVFCTQLMRGGLQGRIRLPGRRIEHRLP</sequence>
<protein>
    <submittedName>
        <fullName evidence="1">Uncharacterized protein</fullName>
    </submittedName>
</protein>
<accession>A0ABP4M263</accession>